<gene>
    <name evidence="1" type="ORF">BDY19DRAFT_977431</name>
</gene>
<evidence type="ECO:0000313" key="1">
    <source>
        <dbReference type="EMBL" id="KAI0083569.1"/>
    </source>
</evidence>
<dbReference type="Proteomes" id="UP001055072">
    <property type="component" value="Unassembled WGS sequence"/>
</dbReference>
<accession>A0ACB8TNN3</accession>
<dbReference type="EMBL" id="MU274960">
    <property type="protein sequence ID" value="KAI0083569.1"/>
    <property type="molecule type" value="Genomic_DNA"/>
</dbReference>
<reference evidence="1" key="1">
    <citation type="journal article" date="2021" name="Environ. Microbiol.">
        <title>Gene family expansions and transcriptome signatures uncover fungal adaptations to wood decay.</title>
        <authorList>
            <person name="Hage H."/>
            <person name="Miyauchi S."/>
            <person name="Viragh M."/>
            <person name="Drula E."/>
            <person name="Min B."/>
            <person name="Chaduli D."/>
            <person name="Navarro D."/>
            <person name="Favel A."/>
            <person name="Norest M."/>
            <person name="Lesage-Meessen L."/>
            <person name="Balint B."/>
            <person name="Merenyi Z."/>
            <person name="de Eugenio L."/>
            <person name="Morin E."/>
            <person name="Martinez A.T."/>
            <person name="Baldrian P."/>
            <person name="Stursova M."/>
            <person name="Martinez M.J."/>
            <person name="Novotny C."/>
            <person name="Magnuson J.K."/>
            <person name="Spatafora J.W."/>
            <person name="Maurice S."/>
            <person name="Pangilinan J."/>
            <person name="Andreopoulos W."/>
            <person name="LaButti K."/>
            <person name="Hundley H."/>
            <person name="Na H."/>
            <person name="Kuo A."/>
            <person name="Barry K."/>
            <person name="Lipzen A."/>
            <person name="Henrissat B."/>
            <person name="Riley R."/>
            <person name="Ahrendt S."/>
            <person name="Nagy L.G."/>
            <person name="Grigoriev I.V."/>
            <person name="Martin F."/>
            <person name="Rosso M.N."/>
        </authorList>
    </citation>
    <scope>NUCLEOTIDE SEQUENCE</scope>
    <source>
        <strain evidence="1">CBS 384.51</strain>
    </source>
</reference>
<sequence>MVRGQSWMLLNLDSFWVTGASEFSKEVRFGNRVPMDISHFAIPAWSESSIKSLCRTYPRIKHRSTNPESKLLRLPNELLLMIFDHTAGLADAVCLCLADGRMFAIGFSRVVELQKSEYANWAGKRVIFLGEHTEHDDFPASVQDTINYCLKNAHGTKRIQTVIHTLSPGTLSVSSSPNLNRVSIPCCTFGKMTSMKNSGRTDGHTRRW</sequence>
<keyword evidence="2" id="KW-1185">Reference proteome</keyword>
<proteinExistence type="predicted"/>
<name>A0ACB8TNN3_9APHY</name>
<evidence type="ECO:0000313" key="2">
    <source>
        <dbReference type="Proteomes" id="UP001055072"/>
    </source>
</evidence>
<protein>
    <submittedName>
        <fullName evidence="1">Uncharacterized protein</fullName>
    </submittedName>
</protein>
<organism evidence="1 2">
    <name type="scientific">Irpex rosettiformis</name>
    <dbReference type="NCBI Taxonomy" id="378272"/>
    <lineage>
        <taxon>Eukaryota</taxon>
        <taxon>Fungi</taxon>
        <taxon>Dikarya</taxon>
        <taxon>Basidiomycota</taxon>
        <taxon>Agaricomycotina</taxon>
        <taxon>Agaricomycetes</taxon>
        <taxon>Polyporales</taxon>
        <taxon>Irpicaceae</taxon>
        <taxon>Irpex</taxon>
    </lineage>
</organism>
<comment type="caution">
    <text evidence="1">The sequence shown here is derived from an EMBL/GenBank/DDBJ whole genome shotgun (WGS) entry which is preliminary data.</text>
</comment>